<evidence type="ECO:0000256" key="1">
    <source>
        <dbReference type="ARBA" id="ARBA00004651"/>
    </source>
</evidence>
<keyword evidence="7 8" id="KW-0472">Membrane</keyword>
<gene>
    <name evidence="10" type="ORF">GCM10007359_10210</name>
</gene>
<feature type="transmembrane region" description="Helical" evidence="8">
    <location>
        <begin position="261"/>
        <end position="280"/>
    </location>
</feature>
<feature type="transmembrane region" description="Helical" evidence="8">
    <location>
        <begin position="43"/>
        <end position="62"/>
    </location>
</feature>
<dbReference type="InterPro" id="IPR020846">
    <property type="entry name" value="MFS_dom"/>
</dbReference>
<proteinExistence type="inferred from homology"/>
<comment type="similarity">
    <text evidence="2">Belongs to the major facilitator superfamily.</text>
</comment>
<comment type="subcellular location">
    <subcellularLocation>
        <location evidence="1">Cell membrane</location>
        <topology evidence="1">Multi-pass membrane protein</topology>
    </subcellularLocation>
</comment>
<feature type="transmembrane region" description="Helical" evidence="8">
    <location>
        <begin position="12"/>
        <end position="31"/>
    </location>
</feature>
<name>A0A917ITE2_9MICC</name>
<dbReference type="Pfam" id="PF07690">
    <property type="entry name" value="MFS_1"/>
    <property type="match status" value="1"/>
</dbReference>
<feature type="transmembrane region" description="Helical" evidence="8">
    <location>
        <begin position="204"/>
        <end position="224"/>
    </location>
</feature>
<accession>A0A917ITE2</accession>
<feature type="domain" description="Major facilitator superfamily (MFS) profile" evidence="9">
    <location>
        <begin position="8"/>
        <end position="372"/>
    </location>
</feature>
<dbReference type="InterPro" id="IPR036259">
    <property type="entry name" value="MFS_trans_sf"/>
</dbReference>
<dbReference type="RefSeq" id="WP_188359206.1">
    <property type="nucleotide sequence ID" value="NZ_BMDC01000001.1"/>
</dbReference>
<dbReference type="PANTHER" id="PTHR43271:SF2">
    <property type="entry name" value="BLL2771 PROTEIN"/>
    <property type="match status" value="1"/>
</dbReference>
<dbReference type="Gene3D" id="1.20.1250.20">
    <property type="entry name" value="MFS general substrate transporter like domains"/>
    <property type="match status" value="2"/>
</dbReference>
<dbReference type="GO" id="GO:0005886">
    <property type="term" value="C:plasma membrane"/>
    <property type="evidence" value="ECO:0007669"/>
    <property type="project" value="UniProtKB-SubCell"/>
</dbReference>
<dbReference type="InterPro" id="IPR011701">
    <property type="entry name" value="MFS"/>
</dbReference>
<feature type="transmembrane region" description="Helical" evidence="8">
    <location>
        <begin position="349"/>
        <end position="369"/>
    </location>
</feature>
<evidence type="ECO:0000256" key="2">
    <source>
        <dbReference type="ARBA" id="ARBA00008335"/>
    </source>
</evidence>
<feature type="transmembrane region" description="Helical" evidence="8">
    <location>
        <begin position="157"/>
        <end position="176"/>
    </location>
</feature>
<keyword evidence="11" id="KW-1185">Reference proteome</keyword>
<evidence type="ECO:0000256" key="3">
    <source>
        <dbReference type="ARBA" id="ARBA00022448"/>
    </source>
</evidence>
<organism evidence="10 11">
    <name type="scientific">Rothia aerolata</name>
    <dbReference type="NCBI Taxonomy" id="1812262"/>
    <lineage>
        <taxon>Bacteria</taxon>
        <taxon>Bacillati</taxon>
        <taxon>Actinomycetota</taxon>
        <taxon>Actinomycetes</taxon>
        <taxon>Micrococcales</taxon>
        <taxon>Micrococcaceae</taxon>
        <taxon>Rothia</taxon>
    </lineage>
</organism>
<dbReference type="SUPFAM" id="SSF103473">
    <property type="entry name" value="MFS general substrate transporter"/>
    <property type="match status" value="1"/>
</dbReference>
<evidence type="ECO:0000259" key="9">
    <source>
        <dbReference type="PROSITE" id="PS50850"/>
    </source>
</evidence>
<dbReference type="AlphaFoldDB" id="A0A917ITE2"/>
<dbReference type="Proteomes" id="UP000600171">
    <property type="component" value="Unassembled WGS sequence"/>
</dbReference>
<protein>
    <submittedName>
        <fullName evidence="10">MFS transporter</fullName>
    </submittedName>
</protein>
<evidence type="ECO:0000313" key="10">
    <source>
        <dbReference type="EMBL" id="GGH61240.1"/>
    </source>
</evidence>
<feature type="transmembrane region" description="Helical" evidence="8">
    <location>
        <begin position="132"/>
        <end position="151"/>
    </location>
</feature>
<evidence type="ECO:0000256" key="7">
    <source>
        <dbReference type="ARBA" id="ARBA00023136"/>
    </source>
</evidence>
<dbReference type="PROSITE" id="PS50850">
    <property type="entry name" value="MFS"/>
    <property type="match status" value="1"/>
</dbReference>
<dbReference type="PANTHER" id="PTHR43271">
    <property type="entry name" value="BLL2771 PROTEIN"/>
    <property type="match status" value="1"/>
</dbReference>
<evidence type="ECO:0000256" key="8">
    <source>
        <dbReference type="SAM" id="Phobius"/>
    </source>
</evidence>
<dbReference type="GO" id="GO:0022857">
    <property type="term" value="F:transmembrane transporter activity"/>
    <property type="evidence" value="ECO:0007669"/>
    <property type="project" value="InterPro"/>
</dbReference>
<dbReference type="EMBL" id="BMDC01000001">
    <property type="protein sequence ID" value="GGH61240.1"/>
    <property type="molecule type" value="Genomic_DNA"/>
</dbReference>
<evidence type="ECO:0000313" key="11">
    <source>
        <dbReference type="Proteomes" id="UP000600171"/>
    </source>
</evidence>
<feature type="transmembrane region" description="Helical" evidence="8">
    <location>
        <begin position="230"/>
        <end position="249"/>
    </location>
</feature>
<feature type="transmembrane region" description="Helical" evidence="8">
    <location>
        <begin position="102"/>
        <end position="120"/>
    </location>
</feature>
<keyword evidence="5 8" id="KW-0812">Transmembrane</keyword>
<feature type="transmembrane region" description="Helical" evidence="8">
    <location>
        <begin position="74"/>
        <end position="96"/>
    </location>
</feature>
<keyword evidence="3" id="KW-0813">Transport</keyword>
<comment type="caution">
    <text evidence="10">The sequence shown here is derived from an EMBL/GenBank/DDBJ whole genome shotgun (WGS) entry which is preliminary data.</text>
</comment>
<evidence type="ECO:0000256" key="4">
    <source>
        <dbReference type="ARBA" id="ARBA00022475"/>
    </source>
</evidence>
<evidence type="ECO:0000256" key="6">
    <source>
        <dbReference type="ARBA" id="ARBA00022989"/>
    </source>
</evidence>
<keyword evidence="4" id="KW-1003">Cell membrane</keyword>
<reference evidence="10 11" key="1">
    <citation type="journal article" date="2014" name="Int. J. Syst. Evol. Microbiol.">
        <title>Complete genome sequence of Corynebacterium casei LMG S-19264T (=DSM 44701T), isolated from a smear-ripened cheese.</title>
        <authorList>
            <consortium name="US DOE Joint Genome Institute (JGI-PGF)"/>
            <person name="Walter F."/>
            <person name="Albersmeier A."/>
            <person name="Kalinowski J."/>
            <person name="Ruckert C."/>
        </authorList>
    </citation>
    <scope>NUCLEOTIDE SEQUENCE [LARGE SCALE GENOMIC DNA]</scope>
    <source>
        <strain evidence="10 11">CCM 8669</strain>
    </source>
</reference>
<evidence type="ECO:0000256" key="5">
    <source>
        <dbReference type="ARBA" id="ARBA00022692"/>
    </source>
</evidence>
<sequence>MAPSPTLQRYAIYTGGFLGPFSGQALGVILPEFGASFGLGVNQAALTLTVYLLPFALVMLFSTNLIRALSPSSVIYWAYAVTLACAVVLIATPWWWLFLVAYGVMGIANAFTTPVLQIVLKRITPAGELGGALGTYTAMQSLGILCAPFIAGLAAGVSWRLIFVLTLLGVLFVLLVKVPHVPALPRTAARAEAIDWPVISAKMVGCYAIGVSVIGLAFIVALQAGNRFDLSPAARGLVVMCGGLASFIFSRQLGRKTDALGAGKMVVLSLAVAALCTGLIPLLPSVWLLAPVWGITVLAAQTAQTSINMETLRARGGERVLSTVQAFRYFGSSSTPIIMLPLFNLHPVWGFGAAAAVILLALLAQLPGLKRS</sequence>
<keyword evidence="6 8" id="KW-1133">Transmembrane helix</keyword>